<feature type="region of interest" description="Disordered" evidence="2">
    <location>
        <begin position="1"/>
        <end position="108"/>
    </location>
</feature>
<evidence type="ECO:0000256" key="2">
    <source>
        <dbReference type="SAM" id="MobiDB-lite"/>
    </source>
</evidence>
<evidence type="ECO:0000313" key="3">
    <source>
        <dbReference type="EMBL" id="QTN37132.1"/>
    </source>
</evidence>
<evidence type="ECO:0000313" key="4">
    <source>
        <dbReference type="Proteomes" id="UP000665026"/>
    </source>
</evidence>
<protein>
    <recommendedName>
        <fullName evidence="5">Mitochondrial inner membrane protein</fullName>
    </recommendedName>
</protein>
<dbReference type="RefSeq" id="WP_209357827.1">
    <property type="nucleotide sequence ID" value="NZ_CP060010.1"/>
</dbReference>
<dbReference type="KEGG" id="cact:HZ995_06405"/>
<proteinExistence type="predicted"/>
<sequence length="423" mass="43424">MAKAKKSDASDDQDKTPSTDVKDDVVEAEVLEEIPAEVEEAAADVEDMSDEVENAAPEGDAAEGVEASDEDTEEEAPAEDVHPEPEANDPEPEPAPQPTPEPARSNSGFVPLLIGGILAGGIGFGAAQVLGPLQSGPDEATLALQSQVQEQMASIEALQALVETSQGAADKSKQAASTLQGSVDGLTSSLAAINGQFDDIANALAGLDARIIELEKRPLTQGLPSSAIEAYERELEELKASVASQRAEAQAMEENAKMTAQQALARAALTRVLSALDAGHSFRAPLTDLATATGSPAPAVLENLADTGAPSLASLQSSFPDAARAALAAARRTEGQSGNRLLSFMQSQLGARSVTPQEGDDADAVLSRAEGALTSGNLTDALAELAALSAEAQAEMAEWIASAQTRQEALAAGEALSQALNTN</sequence>
<evidence type="ECO:0008006" key="5">
    <source>
        <dbReference type="Google" id="ProtNLM"/>
    </source>
</evidence>
<name>A0A975ESQ6_9RHOB</name>
<dbReference type="EMBL" id="CP060010">
    <property type="protein sequence ID" value="QTN37132.1"/>
    <property type="molecule type" value="Genomic_DNA"/>
</dbReference>
<reference evidence="3" key="1">
    <citation type="submission" date="2020-07" db="EMBL/GenBank/DDBJ databases">
        <title>Genome sequences of bacteria associated with the marine, planktonic diatom Thalassiosira profunda strain ECT2AJA-044.</title>
        <authorList>
            <person name="Gargas C.B."/>
            <person name="Roberts W.R."/>
            <person name="Alverson A.J."/>
        </authorList>
    </citation>
    <scope>NUCLEOTIDE SEQUENCE</scope>
    <source>
        <strain evidence="3">ECT2AJA-044</strain>
    </source>
</reference>
<accession>A0A975ESQ6</accession>
<feature type="compositionally biased region" description="Acidic residues" evidence="2">
    <location>
        <begin position="26"/>
        <end position="53"/>
    </location>
</feature>
<gene>
    <name evidence="3" type="ORF">HZ995_06405</name>
</gene>
<organism evidence="3 4">
    <name type="scientific">Cognatishimia activa</name>
    <dbReference type="NCBI Taxonomy" id="1715691"/>
    <lineage>
        <taxon>Bacteria</taxon>
        <taxon>Pseudomonadati</taxon>
        <taxon>Pseudomonadota</taxon>
        <taxon>Alphaproteobacteria</taxon>
        <taxon>Rhodobacterales</taxon>
        <taxon>Paracoccaceae</taxon>
        <taxon>Cognatishimia</taxon>
    </lineage>
</organism>
<evidence type="ECO:0000256" key="1">
    <source>
        <dbReference type="SAM" id="Coils"/>
    </source>
</evidence>
<feature type="compositionally biased region" description="Acidic residues" evidence="2">
    <location>
        <begin position="60"/>
        <end position="78"/>
    </location>
</feature>
<keyword evidence="1" id="KW-0175">Coiled coil</keyword>
<feature type="compositionally biased region" description="Basic and acidic residues" evidence="2">
    <location>
        <begin position="1"/>
        <end position="25"/>
    </location>
</feature>
<feature type="coiled-coil region" evidence="1">
    <location>
        <begin position="228"/>
        <end position="262"/>
    </location>
</feature>
<dbReference type="Proteomes" id="UP000665026">
    <property type="component" value="Chromosome"/>
</dbReference>
<dbReference type="AlphaFoldDB" id="A0A975ESQ6"/>